<sequence>MRHIRGLHNIKTHGTLAKEGQLVSVARDWYQSGRSGSSENESWDGSVNRMMFKKNAKTRKSSQDLFQTLALERKIRIMRIEQVREFITEMEMFSSEGVPGALAELRRLKTKLSQLESW</sequence>
<proteinExistence type="predicted"/>
<comment type="caution">
    <text evidence="1">The sequence shown here is derived from an EMBL/GenBank/DDBJ whole genome shotgun (WGS) entry which is preliminary data.</text>
</comment>
<evidence type="ECO:0000313" key="1">
    <source>
        <dbReference type="EMBL" id="PJA63696.1"/>
    </source>
</evidence>
<name>A0A2M7YL63_9BACT</name>
<dbReference type="Proteomes" id="UP000230941">
    <property type="component" value="Unassembled WGS sequence"/>
</dbReference>
<reference evidence="2" key="1">
    <citation type="submission" date="2017-09" db="EMBL/GenBank/DDBJ databases">
        <title>Depth-based differentiation of microbial function through sediment-hosted aquifers and enrichment of novel symbionts in the deep terrestrial subsurface.</title>
        <authorList>
            <person name="Probst A.J."/>
            <person name="Ladd B."/>
            <person name="Jarett J.K."/>
            <person name="Geller-Mcgrath D.E."/>
            <person name="Sieber C.M.K."/>
            <person name="Emerson J.B."/>
            <person name="Anantharaman K."/>
            <person name="Thomas B.C."/>
            <person name="Malmstrom R."/>
            <person name="Stieglmeier M."/>
            <person name="Klingl A."/>
            <person name="Woyke T."/>
            <person name="Ryan C.M."/>
            <person name="Banfield J.F."/>
        </authorList>
    </citation>
    <scope>NUCLEOTIDE SEQUENCE [LARGE SCALE GENOMIC DNA]</scope>
</reference>
<dbReference type="EMBL" id="PFWG01000054">
    <property type="protein sequence ID" value="PJA63696.1"/>
    <property type="molecule type" value="Genomic_DNA"/>
</dbReference>
<dbReference type="AlphaFoldDB" id="A0A2M7YL63"/>
<accession>A0A2M7YL63</accession>
<organism evidence="1 2">
    <name type="scientific">Candidatus Portnoybacteria bacterium CG_4_9_14_3_um_filter_43_11</name>
    <dbReference type="NCBI Taxonomy" id="1974805"/>
    <lineage>
        <taxon>Bacteria</taxon>
        <taxon>Candidatus Portnoyibacteriota</taxon>
    </lineage>
</organism>
<gene>
    <name evidence="1" type="ORF">CO160_02375</name>
</gene>
<protein>
    <submittedName>
        <fullName evidence="1">Uncharacterized protein</fullName>
    </submittedName>
</protein>
<evidence type="ECO:0000313" key="2">
    <source>
        <dbReference type="Proteomes" id="UP000230941"/>
    </source>
</evidence>